<evidence type="ECO:0000256" key="5">
    <source>
        <dbReference type="ARBA" id="ARBA00023033"/>
    </source>
</evidence>
<evidence type="ECO:0000256" key="2">
    <source>
        <dbReference type="ARBA" id="ARBA00022630"/>
    </source>
</evidence>
<proteinExistence type="predicted"/>
<accession>A0A6A5RRP8</accession>
<dbReference type="RefSeq" id="XP_033449982.1">
    <property type="nucleotide sequence ID" value="XM_033597957.1"/>
</dbReference>
<evidence type="ECO:0000313" key="7">
    <source>
        <dbReference type="Proteomes" id="UP000800082"/>
    </source>
</evidence>
<protein>
    <submittedName>
        <fullName evidence="6">Uncharacterized protein</fullName>
    </submittedName>
</protein>
<dbReference type="OrthoDB" id="47494at2759"/>
<dbReference type="AlphaFoldDB" id="A0A6A5RRP8"/>
<comment type="cofactor">
    <cofactor evidence="1">
        <name>FAD</name>
        <dbReference type="ChEBI" id="CHEBI:57692"/>
    </cofactor>
</comment>
<dbReference type="GO" id="GO:0004497">
    <property type="term" value="F:monooxygenase activity"/>
    <property type="evidence" value="ECO:0007669"/>
    <property type="project" value="UniProtKB-KW"/>
</dbReference>
<evidence type="ECO:0000313" key="6">
    <source>
        <dbReference type="EMBL" id="KAF1929734.1"/>
    </source>
</evidence>
<organism evidence="6 7">
    <name type="scientific">Didymella exigua CBS 183.55</name>
    <dbReference type="NCBI Taxonomy" id="1150837"/>
    <lineage>
        <taxon>Eukaryota</taxon>
        <taxon>Fungi</taxon>
        <taxon>Dikarya</taxon>
        <taxon>Ascomycota</taxon>
        <taxon>Pezizomycotina</taxon>
        <taxon>Dothideomycetes</taxon>
        <taxon>Pleosporomycetidae</taxon>
        <taxon>Pleosporales</taxon>
        <taxon>Pleosporineae</taxon>
        <taxon>Didymellaceae</taxon>
        <taxon>Didymella</taxon>
    </lineage>
</organism>
<dbReference type="PANTHER" id="PTHR47178">
    <property type="entry name" value="MONOOXYGENASE, FAD-BINDING"/>
    <property type="match status" value="1"/>
</dbReference>
<dbReference type="EMBL" id="ML978965">
    <property type="protein sequence ID" value="KAF1929734.1"/>
    <property type="molecule type" value="Genomic_DNA"/>
</dbReference>
<evidence type="ECO:0000256" key="4">
    <source>
        <dbReference type="ARBA" id="ARBA00023002"/>
    </source>
</evidence>
<reference evidence="6" key="1">
    <citation type="journal article" date="2020" name="Stud. Mycol.">
        <title>101 Dothideomycetes genomes: a test case for predicting lifestyles and emergence of pathogens.</title>
        <authorList>
            <person name="Haridas S."/>
            <person name="Albert R."/>
            <person name="Binder M."/>
            <person name="Bloem J."/>
            <person name="Labutti K."/>
            <person name="Salamov A."/>
            <person name="Andreopoulos B."/>
            <person name="Baker S."/>
            <person name="Barry K."/>
            <person name="Bills G."/>
            <person name="Bluhm B."/>
            <person name="Cannon C."/>
            <person name="Castanera R."/>
            <person name="Culley D."/>
            <person name="Daum C."/>
            <person name="Ezra D."/>
            <person name="Gonzalez J."/>
            <person name="Henrissat B."/>
            <person name="Kuo A."/>
            <person name="Liang C."/>
            <person name="Lipzen A."/>
            <person name="Lutzoni F."/>
            <person name="Magnuson J."/>
            <person name="Mondo S."/>
            <person name="Nolan M."/>
            <person name="Ohm R."/>
            <person name="Pangilinan J."/>
            <person name="Park H.-J."/>
            <person name="Ramirez L."/>
            <person name="Alfaro M."/>
            <person name="Sun H."/>
            <person name="Tritt A."/>
            <person name="Yoshinaga Y."/>
            <person name="Zwiers L.-H."/>
            <person name="Turgeon B."/>
            <person name="Goodwin S."/>
            <person name="Spatafora J."/>
            <person name="Crous P."/>
            <person name="Grigoriev I."/>
        </authorList>
    </citation>
    <scope>NUCLEOTIDE SEQUENCE</scope>
    <source>
        <strain evidence="6">CBS 183.55</strain>
    </source>
</reference>
<dbReference type="GeneID" id="54355624"/>
<keyword evidence="5" id="KW-0503">Monooxygenase</keyword>
<name>A0A6A5RRP8_9PLEO</name>
<keyword evidence="2" id="KW-0285">Flavoprotein</keyword>
<keyword evidence="4" id="KW-0560">Oxidoreductase</keyword>
<evidence type="ECO:0000256" key="1">
    <source>
        <dbReference type="ARBA" id="ARBA00001974"/>
    </source>
</evidence>
<keyword evidence="7" id="KW-1185">Reference proteome</keyword>
<sequence length="231" mass="25877">MFGFTMQVTAEQAAPIRALDPFFLQGTASANHVSMYTSLLQAPQPTQYVKSNFVYQVSVSGLTDKEPFRRRPTRTTNDERIAITQTTLNFAEPLRLFVSLIPDDTSVKQLDLEDWTFPEDHTAAIRSLHTCIRGLISHLVRGAGANHAIGDVLELRNTVFSRLGSTAPKLRSDVDKYQRSMASRTLPSVLASRQACLEAHDWSYLTSKSHLLSVRQMVVDFDDCRVTSDQT</sequence>
<dbReference type="Proteomes" id="UP000800082">
    <property type="component" value="Unassembled WGS sequence"/>
</dbReference>
<keyword evidence="3" id="KW-0274">FAD</keyword>
<evidence type="ECO:0000256" key="3">
    <source>
        <dbReference type="ARBA" id="ARBA00022827"/>
    </source>
</evidence>
<gene>
    <name evidence="6" type="ORF">M421DRAFT_91547</name>
</gene>
<dbReference type="PANTHER" id="PTHR47178:SF1">
    <property type="entry name" value="FAD-BINDING DOMAIN-CONTAINING PROTEIN-RELATED"/>
    <property type="match status" value="1"/>
</dbReference>